<proteinExistence type="predicted"/>
<evidence type="ECO:0000313" key="1">
    <source>
        <dbReference type="EMBL" id="KAI9449883.1"/>
    </source>
</evidence>
<evidence type="ECO:0000313" key="2">
    <source>
        <dbReference type="Proteomes" id="UP001207468"/>
    </source>
</evidence>
<protein>
    <submittedName>
        <fullName evidence="1">PCI-domain-containing protein</fullName>
    </submittedName>
</protein>
<dbReference type="Proteomes" id="UP001207468">
    <property type="component" value="Unassembled WGS sequence"/>
</dbReference>
<accession>A0ACC0TW41</accession>
<sequence length="432" mass="46971">MSTSDAVAIFAEGTFEDQILEMAGYISQSRPEPERAPYVQSIKQTLAVKPGQTPLSEDLQRRRVVFADVLGDVKGLGEGSEREIEGFFNLLYAHLLTLWPIDSPETKKRLSDLLPIITSSPVESATTTKYRVLSNLFNTLPRQSALRLPVYSALLGLASSSDELHVLQLSRDDVQKWLKDWEITPAEKSAFLKVLAEVFSNAGQPDTAYHYKLAHVRSLDPASQSAQLAALDAIATALANPAVFDFDPLFKLAAVVAARSHPLFSLLQIFLNGGLDELHTWQRAHANVSSTFGLDSAQLEHKIRLLALADLGFQNIGQDLSYAQVAAALQVPRSEVERWVIDGIRAGLLTGKLAQPAQTLRVTRATARAFGPQEWALLVKRLAGWRGGLAGVLDVVAAARRRNDAVTTAVAPGERQPETPGEAEVAAVETNG</sequence>
<organism evidence="1 2">
    <name type="scientific">Russula earlei</name>
    <dbReference type="NCBI Taxonomy" id="71964"/>
    <lineage>
        <taxon>Eukaryota</taxon>
        <taxon>Fungi</taxon>
        <taxon>Dikarya</taxon>
        <taxon>Basidiomycota</taxon>
        <taxon>Agaricomycotina</taxon>
        <taxon>Agaricomycetes</taxon>
        <taxon>Russulales</taxon>
        <taxon>Russulaceae</taxon>
        <taxon>Russula</taxon>
    </lineage>
</organism>
<reference evidence="1" key="1">
    <citation type="submission" date="2021-03" db="EMBL/GenBank/DDBJ databases">
        <title>Evolutionary priming and transition to the ectomycorrhizal habit in an iconic lineage of mushroom-forming fungi: is preadaptation a requirement?</title>
        <authorList>
            <consortium name="DOE Joint Genome Institute"/>
            <person name="Looney B.P."/>
            <person name="Miyauchi S."/>
            <person name="Morin E."/>
            <person name="Drula E."/>
            <person name="Courty P.E."/>
            <person name="Chicoki N."/>
            <person name="Fauchery L."/>
            <person name="Kohler A."/>
            <person name="Kuo A."/>
            <person name="LaButti K."/>
            <person name="Pangilinan J."/>
            <person name="Lipzen A."/>
            <person name="Riley R."/>
            <person name="Andreopoulos W."/>
            <person name="He G."/>
            <person name="Johnson J."/>
            <person name="Barry K.W."/>
            <person name="Grigoriev I.V."/>
            <person name="Nagy L."/>
            <person name="Hibbett D."/>
            <person name="Henrissat B."/>
            <person name="Matheny P.B."/>
            <person name="Labbe J."/>
            <person name="Martin A.F."/>
        </authorList>
    </citation>
    <scope>NUCLEOTIDE SEQUENCE</scope>
    <source>
        <strain evidence="1">BPL698</strain>
    </source>
</reference>
<keyword evidence="2" id="KW-1185">Reference proteome</keyword>
<dbReference type="EMBL" id="JAGFNK010000467">
    <property type="protein sequence ID" value="KAI9449883.1"/>
    <property type="molecule type" value="Genomic_DNA"/>
</dbReference>
<gene>
    <name evidence="1" type="ORF">F5148DRAFT_1245449</name>
</gene>
<comment type="caution">
    <text evidence="1">The sequence shown here is derived from an EMBL/GenBank/DDBJ whole genome shotgun (WGS) entry which is preliminary data.</text>
</comment>
<name>A0ACC0TW41_9AGAM</name>